<comment type="caution">
    <text evidence="3">The sequence shown here is derived from an EMBL/GenBank/DDBJ whole genome shotgun (WGS) entry which is preliminary data.</text>
</comment>
<accession>A0A923MF67</accession>
<sequence length="360" mass="37016">MKRLKICCFLGLALLLLTLPVRGAELPPEVERALPREAGQLLKDVDHWDVNSFPEGLCAIWNHLRKDVNTVLRRQTRGAVSVLLVAVLCGLVSGFQKGVGDESRFLPMAGGLAVTALTAGSLDSLMGAGTAVMEQMNTFSKALLPTLAAVSAISGGAVGATLRQIATVFFADLLLGLIHGLLMPMVYLYAGALAAGCCLADKRLTAVAELLKTVCTKLLTAALLAFTLYLTVGGIFAGTVDSARVRVTKTAISGMIPVVGGIIAEASETVLAGAGLLKGAIGVFGLLGVLALCAYPFLQLGIQYLLYKLTAFLASVIGDTELCGLIGGLGGAFGLILGMVGSCALVLLVSILASAAVVTS</sequence>
<organism evidence="3 4">
    <name type="scientific">Dysosmobacter segnis</name>
    <dbReference type="NCBI Taxonomy" id="2763042"/>
    <lineage>
        <taxon>Bacteria</taxon>
        <taxon>Bacillati</taxon>
        <taxon>Bacillota</taxon>
        <taxon>Clostridia</taxon>
        <taxon>Eubacteriales</taxon>
        <taxon>Oscillospiraceae</taxon>
        <taxon>Dysosmobacter</taxon>
    </lineage>
</organism>
<feature type="transmembrane region" description="Helical" evidence="1">
    <location>
        <begin position="218"/>
        <end position="240"/>
    </location>
</feature>
<feature type="transmembrane region" description="Helical" evidence="1">
    <location>
        <begin position="333"/>
        <end position="358"/>
    </location>
</feature>
<feature type="transmembrane region" description="Helical" evidence="1">
    <location>
        <begin position="280"/>
        <end position="298"/>
    </location>
</feature>
<reference evidence="3" key="1">
    <citation type="submission" date="2020-08" db="EMBL/GenBank/DDBJ databases">
        <title>Genome public.</title>
        <authorList>
            <person name="Liu C."/>
            <person name="Sun Q."/>
        </authorList>
    </citation>
    <scope>NUCLEOTIDE SEQUENCE</scope>
    <source>
        <strain evidence="3">BX15</strain>
    </source>
</reference>
<feature type="transmembrane region" description="Helical" evidence="1">
    <location>
        <begin position="105"/>
        <end position="122"/>
    </location>
</feature>
<dbReference type="Pfam" id="PF09546">
    <property type="entry name" value="Spore_III_AE"/>
    <property type="match status" value="1"/>
</dbReference>
<dbReference type="AlphaFoldDB" id="A0A923MF67"/>
<proteinExistence type="predicted"/>
<dbReference type="EMBL" id="JACOQI010000003">
    <property type="protein sequence ID" value="MBC5769587.1"/>
    <property type="molecule type" value="Genomic_DNA"/>
</dbReference>
<feature type="transmembrane region" description="Helical" evidence="1">
    <location>
        <begin position="169"/>
        <end position="190"/>
    </location>
</feature>
<evidence type="ECO:0000313" key="4">
    <source>
        <dbReference type="Proteomes" id="UP000620327"/>
    </source>
</evidence>
<keyword evidence="4" id="KW-1185">Reference proteome</keyword>
<feature type="chain" id="PRO_5037795138" evidence="2">
    <location>
        <begin position="24"/>
        <end position="360"/>
    </location>
</feature>
<dbReference type="RefSeq" id="WP_187013947.1">
    <property type="nucleotide sequence ID" value="NZ_JACOQI010000003.1"/>
</dbReference>
<dbReference type="InterPro" id="IPR014194">
    <property type="entry name" value="Spore_III_AE"/>
</dbReference>
<keyword evidence="1" id="KW-1133">Transmembrane helix</keyword>
<keyword evidence="1" id="KW-0812">Transmembrane</keyword>
<feature type="transmembrane region" description="Helical" evidence="1">
    <location>
        <begin position="142"/>
        <end position="162"/>
    </location>
</feature>
<evidence type="ECO:0000256" key="1">
    <source>
        <dbReference type="SAM" id="Phobius"/>
    </source>
</evidence>
<keyword evidence="2" id="KW-0732">Signal</keyword>
<feature type="signal peptide" evidence="2">
    <location>
        <begin position="1"/>
        <end position="23"/>
    </location>
</feature>
<dbReference type="Proteomes" id="UP000620327">
    <property type="component" value="Unassembled WGS sequence"/>
</dbReference>
<evidence type="ECO:0000313" key="3">
    <source>
        <dbReference type="EMBL" id="MBC5769587.1"/>
    </source>
</evidence>
<keyword evidence="1" id="KW-0472">Membrane</keyword>
<feature type="transmembrane region" description="Helical" evidence="1">
    <location>
        <begin position="252"/>
        <end position="274"/>
    </location>
</feature>
<feature type="transmembrane region" description="Helical" evidence="1">
    <location>
        <begin position="76"/>
        <end position="93"/>
    </location>
</feature>
<name>A0A923MF67_9FIRM</name>
<gene>
    <name evidence="3" type="ORF">H8Z83_04525</name>
</gene>
<evidence type="ECO:0000256" key="2">
    <source>
        <dbReference type="SAM" id="SignalP"/>
    </source>
</evidence>
<protein>
    <submittedName>
        <fullName evidence="3">Stage III sporulation protein AE</fullName>
    </submittedName>
</protein>